<keyword evidence="2" id="KW-1185">Reference proteome</keyword>
<dbReference type="EMBL" id="RBNJ01032796">
    <property type="protein sequence ID" value="RUS12783.1"/>
    <property type="molecule type" value="Genomic_DNA"/>
</dbReference>
<evidence type="ECO:0000313" key="2">
    <source>
        <dbReference type="Proteomes" id="UP000274822"/>
    </source>
</evidence>
<dbReference type="PANTHER" id="PTHR34825:SF1">
    <property type="entry name" value="AAA-ATPASE-LIKE DOMAIN-CONTAINING PROTEIN"/>
    <property type="match status" value="1"/>
</dbReference>
<accession>A0A433P5H7</accession>
<protein>
    <submittedName>
        <fullName evidence="1">Uncharacterized protein</fullName>
    </submittedName>
</protein>
<sequence>MKFLRPMFSLLLKDNVNLHQAFLVGILRVGKSGFLSGLNNISVYPMTDPRFARSFGFTEDEVKLLLAHHDVKIPVADVVYWYNGYHAGKKDHRYSLFNPWSIICLCRDQDLQLFWNESGGTTTIKKLLLDASQDFKDAVSTLLDRKPVNHILYDNMSYGDLTLHDDQALWAFLYYSGYLTIDNDKVSIPNSEVYMQWVDWIVPRLANPMVVADLLDLLVAGDIDKFKTEFEKTTLECLSFHDVGGSKSGKKAEVFYHAFCLGLFVALRRRGYNLTSNREAGVGRYDIRAEPPVPGTLPAIVMELKVVNKGDVLETRAQEALNQIFEKQYCVGIP</sequence>
<name>A0A433P5H7_9FUNG</name>
<dbReference type="AlphaFoldDB" id="A0A433P5H7"/>
<reference evidence="1 2" key="1">
    <citation type="journal article" date="2018" name="New Phytol.">
        <title>Phylogenomics of Endogonaceae and evolution of mycorrhizas within Mucoromycota.</title>
        <authorList>
            <person name="Chang Y."/>
            <person name="Desiro A."/>
            <person name="Na H."/>
            <person name="Sandor L."/>
            <person name="Lipzen A."/>
            <person name="Clum A."/>
            <person name="Barry K."/>
            <person name="Grigoriev I.V."/>
            <person name="Martin F.M."/>
            <person name="Stajich J.E."/>
            <person name="Smith M.E."/>
            <person name="Bonito G."/>
            <person name="Spatafora J.W."/>
        </authorList>
    </citation>
    <scope>NUCLEOTIDE SEQUENCE [LARGE SCALE GENOMIC DNA]</scope>
    <source>
        <strain evidence="1 2">AD002</strain>
    </source>
</reference>
<proteinExistence type="predicted"/>
<gene>
    <name evidence="1" type="ORF">BC938DRAFT_478430</name>
</gene>
<comment type="caution">
    <text evidence="1">The sequence shown here is derived from an EMBL/GenBank/DDBJ whole genome shotgun (WGS) entry which is preliminary data.</text>
</comment>
<dbReference type="InterPro" id="IPR012547">
    <property type="entry name" value="PDDEXK_9"/>
</dbReference>
<feature type="non-terminal residue" evidence="1">
    <location>
        <position position="334"/>
    </location>
</feature>
<organism evidence="1 2">
    <name type="scientific">Jimgerdemannia flammicorona</name>
    <dbReference type="NCBI Taxonomy" id="994334"/>
    <lineage>
        <taxon>Eukaryota</taxon>
        <taxon>Fungi</taxon>
        <taxon>Fungi incertae sedis</taxon>
        <taxon>Mucoromycota</taxon>
        <taxon>Mucoromycotina</taxon>
        <taxon>Endogonomycetes</taxon>
        <taxon>Endogonales</taxon>
        <taxon>Endogonaceae</taxon>
        <taxon>Jimgerdemannia</taxon>
    </lineage>
</organism>
<evidence type="ECO:0000313" key="1">
    <source>
        <dbReference type="EMBL" id="RUS12783.1"/>
    </source>
</evidence>
<dbReference type="Pfam" id="PF08011">
    <property type="entry name" value="PDDEXK_9"/>
    <property type="match status" value="1"/>
</dbReference>
<dbReference type="Proteomes" id="UP000274822">
    <property type="component" value="Unassembled WGS sequence"/>
</dbReference>
<dbReference type="PANTHER" id="PTHR34825">
    <property type="entry name" value="CONSERVED PROTEIN, WITH A WEAK D-GALACTARATE DEHYDRATASE/ALTRONATE HYDROLASE DOMAIN"/>
    <property type="match status" value="1"/>
</dbReference>